<protein>
    <submittedName>
        <fullName evidence="2">Uncharacterized protein</fullName>
    </submittedName>
</protein>
<dbReference type="Proteomes" id="UP001595075">
    <property type="component" value="Unassembled WGS sequence"/>
</dbReference>
<feature type="transmembrane region" description="Helical" evidence="1">
    <location>
        <begin position="43"/>
        <end position="60"/>
    </location>
</feature>
<keyword evidence="3" id="KW-1185">Reference proteome</keyword>
<keyword evidence="1" id="KW-1133">Transmembrane helix</keyword>
<evidence type="ECO:0000256" key="1">
    <source>
        <dbReference type="SAM" id="Phobius"/>
    </source>
</evidence>
<proteinExistence type="predicted"/>
<keyword evidence="1" id="KW-0472">Membrane</keyword>
<feature type="transmembrane region" description="Helical" evidence="1">
    <location>
        <begin position="12"/>
        <end position="31"/>
    </location>
</feature>
<name>A0ABR4BSS4_9HELO</name>
<organism evidence="2 3">
    <name type="scientific">Oculimacula yallundae</name>
    <dbReference type="NCBI Taxonomy" id="86028"/>
    <lineage>
        <taxon>Eukaryota</taxon>
        <taxon>Fungi</taxon>
        <taxon>Dikarya</taxon>
        <taxon>Ascomycota</taxon>
        <taxon>Pezizomycotina</taxon>
        <taxon>Leotiomycetes</taxon>
        <taxon>Helotiales</taxon>
        <taxon>Ploettnerulaceae</taxon>
        <taxon>Oculimacula</taxon>
    </lineage>
</organism>
<keyword evidence="1" id="KW-0812">Transmembrane</keyword>
<sequence>MWGGIKYTGIEVHIVLPFFGMYTAFGVYLGMDGEVGNGNWEMGMLWAWFASMIVGHTYWWRYSLYIGLNMDTSSISFALGRRQ</sequence>
<dbReference type="EMBL" id="JAZHXI010000027">
    <property type="protein sequence ID" value="KAL2059723.1"/>
    <property type="molecule type" value="Genomic_DNA"/>
</dbReference>
<gene>
    <name evidence="2" type="ORF">VTL71DRAFT_10215</name>
</gene>
<accession>A0ABR4BSS4</accession>
<evidence type="ECO:0000313" key="2">
    <source>
        <dbReference type="EMBL" id="KAL2059723.1"/>
    </source>
</evidence>
<evidence type="ECO:0000313" key="3">
    <source>
        <dbReference type="Proteomes" id="UP001595075"/>
    </source>
</evidence>
<reference evidence="2 3" key="1">
    <citation type="journal article" date="2024" name="Commun. Biol.">
        <title>Comparative genomic analysis of thermophilic fungi reveals convergent evolutionary adaptations and gene losses.</title>
        <authorList>
            <person name="Steindorff A.S."/>
            <person name="Aguilar-Pontes M.V."/>
            <person name="Robinson A.J."/>
            <person name="Andreopoulos B."/>
            <person name="LaButti K."/>
            <person name="Kuo A."/>
            <person name="Mondo S."/>
            <person name="Riley R."/>
            <person name="Otillar R."/>
            <person name="Haridas S."/>
            <person name="Lipzen A."/>
            <person name="Grimwood J."/>
            <person name="Schmutz J."/>
            <person name="Clum A."/>
            <person name="Reid I.D."/>
            <person name="Moisan M.C."/>
            <person name="Butler G."/>
            <person name="Nguyen T.T.M."/>
            <person name="Dewar K."/>
            <person name="Conant G."/>
            <person name="Drula E."/>
            <person name="Henrissat B."/>
            <person name="Hansel C."/>
            <person name="Singer S."/>
            <person name="Hutchinson M.I."/>
            <person name="de Vries R.P."/>
            <person name="Natvig D.O."/>
            <person name="Powell A.J."/>
            <person name="Tsang A."/>
            <person name="Grigoriev I.V."/>
        </authorList>
    </citation>
    <scope>NUCLEOTIDE SEQUENCE [LARGE SCALE GENOMIC DNA]</scope>
    <source>
        <strain evidence="2 3">CBS 494.80</strain>
    </source>
</reference>
<comment type="caution">
    <text evidence="2">The sequence shown here is derived from an EMBL/GenBank/DDBJ whole genome shotgun (WGS) entry which is preliminary data.</text>
</comment>